<comment type="caution">
    <text evidence="2">The sequence shown here is derived from an EMBL/GenBank/DDBJ whole genome shotgun (WGS) entry which is preliminary data.</text>
</comment>
<keyword evidence="1" id="KW-0472">Membrane</keyword>
<dbReference type="EMBL" id="LQZG01000001">
    <property type="protein sequence ID" value="OAB88477.1"/>
    <property type="molecule type" value="Genomic_DNA"/>
</dbReference>
<dbReference type="AlphaFoldDB" id="A0A176QF97"/>
<evidence type="ECO:0008006" key="4">
    <source>
        <dbReference type="Google" id="ProtNLM"/>
    </source>
</evidence>
<evidence type="ECO:0000313" key="3">
    <source>
        <dbReference type="Proteomes" id="UP000076976"/>
    </source>
</evidence>
<dbReference type="RefSeq" id="WP_068270338.1">
    <property type="nucleotide sequence ID" value="NZ_LQZG01000001.1"/>
</dbReference>
<evidence type="ECO:0000256" key="1">
    <source>
        <dbReference type="SAM" id="Phobius"/>
    </source>
</evidence>
<feature type="transmembrane region" description="Helical" evidence="1">
    <location>
        <begin position="95"/>
        <end position="115"/>
    </location>
</feature>
<feature type="transmembrane region" description="Helical" evidence="1">
    <location>
        <begin position="194"/>
        <end position="213"/>
    </location>
</feature>
<feature type="transmembrane region" description="Helical" evidence="1">
    <location>
        <begin position="161"/>
        <end position="182"/>
    </location>
</feature>
<keyword evidence="1" id="KW-0812">Transmembrane</keyword>
<gene>
    <name evidence="2" type="ORF">AWH69_01305</name>
</gene>
<dbReference type="Proteomes" id="UP000076976">
    <property type="component" value="Unassembled WGS sequence"/>
</dbReference>
<protein>
    <recommendedName>
        <fullName evidence="4">DUF998 domain-containing protein</fullName>
    </recommendedName>
</protein>
<accession>A0A176QF97</accession>
<organism evidence="2 3">
    <name type="scientific">Janibacter melonis</name>
    <dbReference type="NCBI Taxonomy" id="262209"/>
    <lineage>
        <taxon>Bacteria</taxon>
        <taxon>Bacillati</taxon>
        <taxon>Actinomycetota</taxon>
        <taxon>Actinomycetes</taxon>
        <taxon>Micrococcales</taxon>
        <taxon>Intrasporangiaceae</taxon>
        <taxon>Janibacter</taxon>
    </lineage>
</organism>
<dbReference type="InterPro" id="IPR009339">
    <property type="entry name" value="DUF998"/>
</dbReference>
<name>A0A176QF97_9MICO</name>
<dbReference type="STRING" id="262209.AWH69_01305"/>
<feature type="transmembrane region" description="Helical" evidence="1">
    <location>
        <begin position="135"/>
        <end position="154"/>
    </location>
</feature>
<evidence type="ECO:0000313" key="2">
    <source>
        <dbReference type="EMBL" id="OAB88477.1"/>
    </source>
</evidence>
<keyword evidence="3" id="KW-1185">Reference proteome</keyword>
<feature type="transmembrane region" description="Helical" evidence="1">
    <location>
        <begin position="70"/>
        <end position="88"/>
    </location>
</feature>
<reference evidence="2 3" key="1">
    <citation type="submission" date="2016-01" db="EMBL/GenBank/DDBJ databases">
        <title>Janibacter melonis strain CD11_4 genome sequencing and assembly.</title>
        <authorList>
            <person name="Nair G.R."/>
            <person name="Kaur G."/>
            <person name="Chander A.M."/>
            <person name="Mayilraj S."/>
        </authorList>
    </citation>
    <scope>NUCLEOTIDE SEQUENCE [LARGE SCALE GENOMIC DNA]</scope>
    <source>
        <strain evidence="2 3">CD11-4</strain>
    </source>
</reference>
<proteinExistence type="predicted"/>
<keyword evidence="1" id="KW-1133">Transmembrane helix</keyword>
<dbReference type="Pfam" id="PF06197">
    <property type="entry name" value="DUF998"/>
    <property type="match status" value="1"/>
</dbReference>
<sequence length="227" mass="22105">MSAARTRVLGLLLLLSGAFVVAEVVTASAWTGPAYSWTGTVISELGRTDCGGGGAVPACSPWHGVINAMMLAQGARVVLAVAVGLPLLRGAAGRLGVLTAGAALVYGAGIAGVGLAPLSDAAVAGSPEALRHGVAALLAIGGGVLVLVLLAATLRRDHPGAALLAAVLAVAGTAGGAGFAVLPDLQGLTERVAVYAPIAWQVVVGSVLLVVPARAASRRGPRAVAAP</sequence>